<sequence length="581" mass="66491">MGPHSSKHHHRRGSTPAKSDTLHPSRLAPTKSDSSISVRKYDLSSFAVIAVIFNPMKYKSRYNHYNKFQAHMAQSGVTLFTVECIFESAERFGLSSQQFELTKNGDWRHIQVTAPSILWMKENLINIALKYLPQHFEYIAWVDADIEFESLDWPHRTIAELQRYSIVQIFELSYFLGPGGKSDVLRRDYSLGYSIRKNKPIDPRRYDEWYPHPGYAWAMRRSAMNAIGGLIDFCIIGSGDLHFAFALIGRIEETLRPGLHHDYRQLALAWGQRVAEQARNGANVGYVPVNIYHHWHGERKDRNYIDRWAILERHQFSPINDLEKNNDTGLIRLADKSHLGQIEVQRMEMLERDIVAYLQSRNEDKKTKTTNPPQPPPPVRNTPSKPSKPPPPRTTGGGGLKPTKFNTSYSTRPPGHYIWSSGPSGSHVDDHNPYLDQCTCPGHCHHPDNHDCPCAPHHMDDQHCWPSTDCDDHDDHHHHHDHGDQHCGPSTGHDDDHHHHHHHHNDHDHHHHDHDHHIDICPPSDQHGHGSHPDTYLPSDNYDGGHHSTHDHGDHGGYDNDYSYGGGGHHDSDYNGPGSFY</sequence>
<evidence type="ECO:0000313" key="4">
    <source>
        <dbReference type="Proteomes" id="UP000663828"/>
    </source>
</evidence>
<evidence type="ECO:0000313" key="3">
    <source>
        <dbReference type="EMBL" id="CAF1034851.1"/>
    </source>
</evidence>
<proteinExistence type="predicted"/>
<keyword evidence="4" id="KW-1185">Reference proteome</keyword>
<dbReference type="SUPFAM" id="SSF53448">
    <property type="entry name" value="Nucleotide-diphospho-sugar transferases"/>
    <property type="match status" value="1"/>
</dbReference>
<comment type="caution">
    <text evidence="3">The sequence shown here is derived from an EMBL/GenBank/DDBJ whole genome shotgun (WGS) entry which is preliminary data.</text>
</comment>
<dbReference type="EMBL" id="CAJNOJ010000072">
    <property type="protein sequence ID" value="CAF1034851.1"/>
    <property type="molecule type" value="Genomic_DNA"/>
</dbReference>
<dbReference type="OrthoDB" id="2151435at2759"/>
<dbReference type="InterPro" id="IPR029044">
    <property type="entry name" value="Nucleotide-diphossugar_trans"/>
</dbReference>
<reference evidence="3" key="1">
    <citation type="submission" date="2021-02" db="EMBL/GenBank/DDBJ databases">
        <authorList>
            <person name="Nowell W R."/>
        </authorList>
    </citation>
    <scope>NUCLEOTIDE SEQUENCE</scope>
</reference>
<feature type="region of interest" description="Disordered" evidence="1">
    <location>
        <begin position="360"/>
        <end position="415"/>
    </location>
</feature>
<name>A0A814JAI5_ADIRI</name>
<evidence type="ECO:0000313" key="2">
    <source>
        <dbReference type="EMBL" id="CAF0984519.1"/>
    </source>
</evidence>
<evidence type="ECO:0000313" key="5">
    <source>
        <dbReference type="Proteomes" id="UP000663852"/>
    </source>
</evidence>
<evidence type="ECO:0000256" key="1">
    <source>
        <dbReference type="SAM" id="MobiDB-lite"/>
    </source>
</evidence>
<feature type="region of interest" description="Disordered" evidence="1">
    <location>
        <begin position="473"/>
        <end position="564"/>
    </location>
</feature>
<accession>A0A814JAI5</accession>
<dbReference type="Proteomes" id="UP000663852">
    <property type="component" value="Unassembled WGS sequence"/>
</dbReference>
<feature type="compositionally biased region" description="Basic and acidic residues" evidence="1">
    <location>
        <begin position="543"/>
        <end position="558"/>
    </location>
</feature>
<protein>
    <submittedName>
        <fullName evidence="3">Uncharacterized protein</fullName>
    </submittedName>
</protein>
<feature type="compositionally biased region" description="Basic residues" evidence="1">
    <location>
        <begin position="498"/>
        <end position="514"/>
    </location>
</feature>
<feature type="compositionally biased region" description="Pro residues" evidence="1">
    <location>
        <begin position="372"/>
        <end position="393"/>
    </location>
</feature>
<dbReference type="EMBL" id="CAJNOR010000697">
    <property type="protein sequence ID" value="CAF0984519.1"/>
    <property type="molecule type" value="Genomic_DNA"/>
</dbReference>
<gene>
    <name evidence="3" type="ORF">EDS130_LOCUS16607</name>
    <name evidence="2" type="ORF">XAT740_LOCUS12364</name>
</gene>
<feature type="region of interest" description="Disordered" evidence="1">
    <location>
        <begin position="1"/>
        <end position="33"/>
    </location>
</feature>
<feature type="compositionally biased region" description="Basic residues" evidence="1">
    <location>
        <begin position="1"/>
        <end position="13"/>
    </location>
</feature>
<organism evidence="3 5">
    <name type="scientific">Adineta ricciae</name>
    <name type="common">Rotifer</name>
    <dbReference type="NCBI Taxonomy" id="249248"/>
    <lineage>
        <taxon>Eukaryota</taxon>
        <taxon>Metazoa</taxon>
        <taxon>Spiralia</taxon>
        <taxon>Gnathifera</taxon>
        <taxon>Rotifera</taxon>
        <taxon>Eurotatoria</taxon>
        <taxon>Bdelloidea</taxon>
        <taxon>Adinetida</taxon>
        <taxon>Adinetidae</taxon>
        <taxon>Adineta</taxon>
    </lineage>
</organism>
<dbReference type="AlphaFoldDB" id="A0A814JAI5"/>
<dbReference type="Proteomes" id="UP000663828">
    <property type="component" value="Unassembled WGS sequence"/>
</dbReference>